<dbReference type="PANTHER" id="PTHR32278">
    <property type="entry name" value="F-BOX DOMAIN-CONTAINING PROTEIN"/>
    <property type="match status" value="1"/>
</dbReference>
<reference evidence="2 3" key="1">
    <citation type="submission" date="2021-05" db="EMBL/GenBank/DDBJ databases">
        <title>Genome Assembly of Synthetic Allotetraploid Brassica napus Reveals Homoeologous Exchanges between Subgenomes.</title>
        <authorList>
            <person name="Davis J.T."/>
        </authorList>
    </citation>
    <scope>NUCLEOTIDE SEQUENCE [LARGE SCALE GENOMIC DNA]</scope>
    <source>
        <strain evidence="3">cv. Da-Ae</strain>
        <tissue evidence="2">Seedling</tissue>
    </source>
</reference>
<organism evidence="2 3">
    <name type="scientific">Brassica napus</name>
    <name type="common">Rape</name>
    <dbReference type="NCBI Taxonomy" id="3708"/>
    <lineage>
        <taxon>Eukaryota</taxon>
        <taxon>Viridiplantae</taxon>
        <taxon>Streptophyta</taxon>
        <taxon>Embryophyta</taxon>
        <taxon>Tracheophyta</taxon>
        <taxon>Spermatophyta</taxon>
        <taxon>Magnoliopsida</taxon>
        <taxon>eudicotyledons</taxon>
        <taxon>Gunneridae</taxon>
        <taxon>Pentapetalae</taxon>
        <taxon>rosids</taxon>
        <taxon>malvids</taxon>
        <taxon>Brassicales</taxon>
        <taxon>Brassicaceae</taxon>
        <taxon>Brassiceae</taxon>
        <taxon>Brassica</taxon>
    </lineage>
</organism>
<dbReference type="InterPro" id="IPR025886">
    <property type="entry name" value="PP2-like"/>
</dbReference>
<feature type="domain" description="F-box" evidence="1">
    <location>
        <begin position="60"/>
        <end position="106"/>
    </location>
</feature>
<dbReference type="CDD" id="cd22162">
    <property type="entry name" value="F-box_AtSKIP3-like"/>
    <property type="match status" value="2"/>
</dbReference>
<dbReference type="InterPro" id="IPR036047">
    <property type="entry name" value="F-box-like_dom_sf"/>
</dbReference>
<dbReference type="PANTHER" id="PTHR32278:SF141">
    <property type="entry name" value="GENOME ASSEMBLY, CHROMOSOME: A02"/>
    <property type="match status" value="1"/>
</dbReference>
<dbReference type="Pfam" id="PF14299">
    <property type="entry name" value="PP2"/>
    <property type="match status" value="2"/>
</dbReference>
<feature type="domain" description="F-box" evidence="1">
    <location>
        <begin position="360"/>
        <end position="406"/>
    </location>
</feature>
<accession>A0ABQ8EG55</accession>
<dbReference type="EMBL" id="JAGKQM010000002">
    <property type="protein sequence ID" value="KAH0939621.1"/>
    <property type="molecule type" value="Genomic_DNA"/>
</dbReference>
<proteinExistence type="predicted"/>
<protein>
    <recommendedName>
        <fullName evidence="1">F-box domain-containing protein</fullName>
    </recommendedName>
</protein>
<gene>
    <name evidence="2" type="ORF">HID58_007082</name>
</gene>
<name>A0ABQ8EG55_BRANA</name>
<dbReference type="Gene3D" id="1.20.1280.50">
    <property type="match status" value="1"/>
</dbReference>
<sequence length="666" mass="74947">MNQLLCCQLLIFYIHHITFNKSANQTITRNLKERTTHTARRVMEATMGQSHGRESIISGPSPFDTLPVDCISSIISFTSPRDACNAASVSKTLESAAKSDSLWEKFLPLEYTSLIPQYPRVFSSKKELYFALCDDPLLIEDGKKSFRLEKASGKRCIMISPKEVSITWGSSPEHWQWISIPESRFEKIAELIDVCWFEIRGGMHTRYLSPGTRYSVYIVFKTKNGCPGLGDLPVDAGVGLVGQESPQKLIYFVGPRGRDRRRDVTRPEARDDGWMEAELGQFYNDSCCDDISLSVGKTNTPDWKSGLIIQGFEFRPVKTRLSLKNKHQIRKAMEQIQVGDSKCGGGISRNGAVVSVGAATSRFDTLPEDCISMVIFHTTPRDACVVASVSRTVKSAAESDLVWEKFLPPEYSSLALPPSLDCSSKKKIYLSLADDPVLIDEGKKSFWLEKSTGKKCYMLSAMDLKITWSDSPAYWQWVTVPESKFEKVAELCNVCWFEIRGKISVKMLSKGTHYSVYLVFKRASSRSYGFDHTPIETEVGFAGKEVRKTFVFLEPSDTDPRSGYGYSGVSLAAVSRAFRTRRPWMRFPREEVEGERESGGNVEEPKERGDKWSEVKLGSFYIDDGGCEDGDEVEVAIMETRMGQWKSGLVFQGIEIRPVKEEEVTK</sequence>
<evidence type="ECO:0000313" key="2">
    <source>
        <dbReference type="EMBL" id="KAH0939621.1"/>
    </source>
</evidence>
<dbReference type="Proteomes" id="UP000824890">
    <property type="component" value="Unassembled WGS sequence"/>
</dbReference>
<dbReference type="InterPro" id="IPR001810">
    <property type="entry name" value="F-box_dom"/>
</dbReference>
<dbReference type="PROSITE" id="PS50181">
    <property type="entry name" value="FBOX"/>
    <property type="match status" value="2"/>
</dbReference>
<dbReference type="SUPFAM" id="SSF81383">
    <property type="entry name" value="F-box domain"/>
    <property type="match status" value="2"/>
</dbReference>
<dbReference type="SMART" id="SM00256">
    <property type="entry name" value="FBOX"/>
    <property type="match status" value="2"/>
</dbReference>
<evidence type="ECO:0000313" key="3">
    <source>
        <dbReference type="Proteomes" id="UP000824890"/>
    </source>
</evidence>
<dbReference type="Pfam" id="PF00646">
    <property type="entry name" value="F-box"/>
    <property type="match status" value="1"/>
</dbReference>
<comment type="caution">
    <text evidence="2">The sequence shown here is derived from an EMBL/GenBank/DDBJ whole genome shotgun (WGS) entry which is preliminary data.</text>
</comment>
<dbReference type="Pfam" id="PF12937">
    <property type="entry name" value="F-box-like"/>
    <property type="match status" value="1"/>
</dbReference>
<keyword evidence="3" id="KW-1185">Reference proteome</keyword>
<evidence type="ECO:0000259" key="1">
    <source>
        <dbReference type="PROSITE" id="PS50181"/>
    </source>
</evidence>